<dbReference type="Proteomes" id="UP000261811">
    <property type="component" value="Unassembled WGS sequence"/>
</dbReference>
<keyword evidence="2" id="KW-0812">Transmembrane</keyword>
<dbReference type="InterPro" id="IPR011044">
    <property type="entry name" value="Quino_amine_DH_bsu"/>
</dbReference>
<feature type="region of interest" description="Disordered" evidence="1">
    <location>
        <begin position="41"/>
        <end position="61"/>
    </location>
</feature>
<dbReference type="RefSeq" id="WP_117355616.1">
    <property type="nucleotide sequence ID" value="NZ_QURH01000012.1"/>
</dbReference>
<dbReference type="SUPFAM" id="SSF50969">
    <property type="entry name" value="YVTN repeat-like/Quinoprotein amine dehydrogenase"/>
    <property type="match status" value="1"/>
</dbReference>
<protein>
    <recommendedName>
        <fullName evidence="5">Lipoprotein LpqB beta-propeller domain-containing protein</fullName>
    </recommendedName>
</protein>
<dbReference type="OrthoDB" id="3468798at2"/>
<dbReference type="Gene3D" id="2.120.10.30">
    <property type="entry name" value="TolB, C-terminal domain"/>
    <property type="match status" value="1"/>
</dbReference>
<sequence>MTGGKTETRVGAAWRNAVPVGVAVIGALVIGAGVDTVHRHPWSHKKKEAASAGSTAATRKDGGKPRFVVGVRVGGDALVVRDVKSGRDVGLPVAAPAGRRFQRIAAGPGNSYVVASYASRVVTFHRLTLGKDGRPTALTAVPRATVKGVSTLFSDMAVSPDGANIAYVTYRNGTVGRVDVLSTRTGVLKSWKAKSPARIGSLSWAGNTLSFLWRPPVLRGAPRAESGPPAPQVRTLDTAGPAGDLKLSKAVMRLPAGTEAAVLSPDGRTVVAGVESSTRLALQRYSMATGRPGGVIWERPGKAGVRRLDADRSGGHLLLAADDGNLYGPDAGTPVRADDLSDVAW</sequence>
<evidence type="ECO:0000313" key="3">
    <source>
        <dbReference type="EMBL" id="RFU43490.1"/>
    </source>
</evidence>
<accession>A0A372JU50</accession>
<keyword evidence="4" id="KW-1185">Reference proteome</keyword>
<dbReference type="EMBL" id="QURH01000012">
    <property type="protein sequence ID" value="RFU43490.1"/>
    <property type="molecule type" value="Genomic_DNA"/>
</dbReference>
<dbReference type="InterPro" id="IPR011042">
    <property type="entry name" value="6-blade_b-propeller_TolB-like"/>
</dbReference>
<evidence type="ECO:0008006" key="5">
    <source>
        <dbReference type="Google" id="ProtNLM"/>
    </source>
</evidence>
<reference evidence="3 4" key="1">
    <citation type="submission" date="2018-08" db="EMBL/GenBank/DDBJ databases">
        <title>Actinomadura jelena sp. nov., a novel Actinomycete isolated from soil in Chad.</title>
        <authorList>
            <person name="Shi L."/>
        </authorList>
    </citation>
    <scope>NUCLEOTIDE SEQUENCE [LARGE SCALE GENOMIC DNA]</scope>
    <source>
        <strain evidence="3 4">NEAU-G17</strain>
    </source>
</reference>
<keyword evidence="2" id="KW-0472">Membrane</keyword>
<proteinExistence type="predicted"/>
<dbReference type="AlphaFoldDB" id="A0A372JU50"/>
<feature type="transmembrane region" description="Helical" evidence="2">
    <location>
        <begin position="17"/>
        <end position="37"/>
    </location>
</feature>
<organism evidence="3 4">
    <name type="scientific">Actinomadura logoneensis</name>
    <dbReference type="NCBI Taxonomy" id="2293572"/>
    <lineage>
        <taxon>Bacteria</taxon>
        <taxon>Bacillati</taxon>
        <taxon>Actinomycetota</taxon>
        <taxon>Actinomycetes</taxon>
        <taxon>Streptosporangiales</taxon>
        <taxon>Thermomonosporaceae</taxon>
        <taxon>Actinomadura</taxon>
    </lineage>
</organism>
<evidence type="ECO:0000313" key="4">
    <source>
        <dbReference type="Proteomes" id="UP000261811"/>
    </source>
</evidence>
<evidence type="ECO:0000256" key="1">
    <source>
        <dbReference type="SAM" id="MobiDB-lite"/>
    </source>
</evidence>
<name>A0A372JU50_9ACTN</name>
<comment type="caution">
    <text evidence="3">The sequence shown here is derived from an EMBL/GenBank/DDBJ whole genome shotgun (WGS) entry which is preliminary data.</text>
</comment>
<evidence type="ECO:0000256" key="2">
    <source>
        <dbReference type="SAM" id="Phobius"/>
    </source>
</evidence>
<gene>
    <name evidence="3" type="ORF">DZF91_00880</name>
</gene>
<keyword evidence="2" id="KW-1133">Transmembrane helix</keyword>